<dbReference type="InterPro" id="IPR015797">
    <property type="entry name" value="NUDIX_hydrolase-like_dom_sf"/>
</dbReference>
<dbReference type="PRINTS" id="PR00502">
    <property type="entry name" value="NUDIXFAMILY"/>
</dbReference>
<dbReference type="InterPro" id="IPR000086">
    <property type="entry name" value="NUDIX_hydrolase_dom"/>
</dbReference>
<dbReference type="PANTHER" id="PTHR43046">
    <property type="entry name" value="GDP-MANNOSE MANNOSYL HYDROLASE"/>
    <property type="match status" value="1"/>
</dbReference>
<gene>
    <name evidence="6" type="ORF">FB560_1784</name>
</gene>
<dbReference type="InterPro" id="IPR020476">
    <property type="entry name" value="Nudix_hydrolase"/>
</dbReference>
<dbReference type="PROSITE" id="PS51462">
    <property type="entry name" value="NUDIX"/>
    <property type="match status" value="1"/>
</dbReference>
<keyword evidence="3 4" id="KW-0378">Hydrolase</keyword>
<name>A0A543BMU3_9MICO</name>
<accession>A0A543BMU3</accession>
<comment type="similarity">
    <text evidence="2 4">Belongs to the Nudix hydrolase family.</text>
</comment>
<dbReference type="GO" id="GO:0016787">
    <property type="term" value="F:hydrolase activity"/>
    <property type="evidence" value="ECO:0007669"/>
    <property type="project" value="UniProtKB-KW"/>
</dbReference>
<keyword evidence="7" id="KW-1185">Reference proteome</keyword>
<evidence type="ECO:0000256" key="2">
    <source>
        <dbReference type="ARBA" id="ARBA00005582"/>
    </source>
</evidence>
<evidence type="ECO:0000313" key="7">
    <source>
        <dbReference type="Proteomes" id="UP000317209"/>
    </source>
</evidence>
<evidence type="ECO:0000256" key="4">
    <source>
        <dbReference type="RuleBase" id="RU003476"/>
    </source>
</evidence>
<evidence type="ECO:0000256" key="3">
    <source>
        <dbReference type="ARBA" id="ARBA00022801"/>
    </source>
</evidence>
<dbReference type="PROSITE" id="PS00893">
    <property type="entry name" value="NUDIX_BOX"/>
    <property type="match status" value="1"/>
</dbReference>
<comment type="cofactor">
    <cofactor evidence="1">
        <name>Mg(2+)</name>
        <dbReference type="ChEBI" id="CHEBI:18420"/>
    </cofactor>
</comment>
<protein>
    <submittedName>
        <fullName evidence="6">NUDIX domain-containing protein</fullName>
    </submittedName>
</protein>
<sequence>MPISDYVAGIRERIGHDLLLLPGVTAVIREGEHFLLARHAHSGLWSLIGGGVEPGEDPAEAVVREVHEESGGQIRIVRIVGAYGGDSLMATYPNGDRVGYVTTAYECALVGAATPDRDEIRELGWFTREQISALPRHDWIDRVLDDALRSPHSRDARER</sequence>
<comment type="caution">
    <text evidence="6">The sequence shown here is derived from an EMBL/GenBank/DDBJ whole genome shotgun (WGS) entry which is preliminary data.</text>
</comment>
<proteinExistence type="inferred from homology"/>
<evidence type="ECO:0000313" key="6">
    <source>
        <dbReference type="EMBL" id="TQL86141.1"/>
    </source>
</evidence>
<reference evidence="6 7" key="1">
    <citation type="submission" date="2019-06" db="EMBL/GenBank/DDBJ databases">
        <title>Sequencing the genomes of 1000 actinobacteria strains.</title>
        <authorList>
            <person name="Klenk H.-P."/>
        </authorList>
    </citation>
    <scope>NUCLEOTIDE SEQUENCE [LARGE SCALE GENOMIC DNA]</scope>
    <source>
        <strain evidence="6 7">DSM 20169</strain>
    </source>
</reference>
<dbReference type="EMBL" id="VFOX01000001">
    <property type="protein sequence ID" value="TQL86141.1"/>
    <property type="molecule type" value="Genomic_DNA"/>
</dbReference>
<evidence type="ECO:0000259" key="5">
    <source>
        <dbReference type="PROSITE" id="PS51462"/>
    </source>
</evidence>
<dbReference type="AlphaFoldDB" id="A0A543BMU3"/>
<dbReference type="Gene3D" id="3.90.79.10">
    <property type="entry name" value="Nucleoside Triphosphate Pyrophosphohydrolase"/>
    <property type="match status" value="1"/>
</dbReference>
<organism evidence="6 7">
    <name type="scientific">Microbacterium saperdae</name>
    <dbReference type="NCBI Taxonomy" id="69368"/>
    <lineage>
        <taxon>Bacteria</taxon>
        <taxon>Bacillati</taxon>
        <taxon>Actinomycetota</taxon>
        <taxon>Actinomycetes</taxon>
        <taxon>Micrococcales</taxon>
        <taxon>Microbacteriaceae</taxon>
        <taxon>Microbacterium</taxon>
    </lineage>
</organism>
<dbReference type="InterPro" id="IPR020084">
    <property type="entry name" value="NUDIX_hydrolase_CS"/>
</dbReference>
<evidence type="ECO:0000256" key="1">
    <source>
        <dbReference type="ARBA" id="ARBA00001946"/>
    </source>
</evidence>
<dbReference type="SUPFAM" id="SSF55811">
    <property type="entry name" value="Nudix"/>
    <property type="match status" value="1"/>
</dbReference>
<feature type="domain" description="Nudix hydrolase" evidence="5">
    <location>
        <begin position="19"/>
        <end position="148"/>
    </location>
</feature>
<dbReference type="Pfam" id="PF00293">
    <property type="entry name" value="NUDIX"/>
    <property type="match status" value="1"/>
</dbReference>
<dbReference type="OrthoDB" id="9814308at2"/>
<dbReference type="Proteomes" id="UP000317209">
    <property type="component" value="Unassembled WGS sequence"/>
</dbReference>
<dbReference type="PANTHER" id="PTHR43046:SF14">
    <property type="entry name" value="MUTT_NUDIX FAMILY PROTEIN"/>
    <property type="match status" value="1"/>
</dbReference>